<dbReference type="EMBL" id="BEGY01000025">
    <property type="protein sequence ID" value="GAX77477.1"/>
    <property type="molecule type" value="Genomic_DNA"/>
</dbReference>
<dbReference type="GO" id="GO:0005737">
    <property type="term" value="C:cytoplasm"/>
    <property type="evidence" value="ECO:0007669"/>
    <property type="project" value="TreeGrafter"/>
</dbReference>
<evidence type="ECO:0000313" key="2">
    <source>
        <dbReference type="EMBL" id="GAX77477.1"/>
    </source>
</evidence>
<organism evidence="2 3">
    <name type="scientific">Chlamydomonas eustigma</name>
    <dbReference type="NCBI Taxonomy" id="1157962"/>
    <lineage>
        <taxon>Eukaryota</taxon>
        <taxon>Viridiplantae</taxon>
        <taxon>Chlorophyta</taxon>
        <taxon>core chlorophytes</taxon>
        <taxon>Chlorophyceae</taxon>
        <taxon>CS clade</taxon>
        <taxon>Chlamydomonadales</taxon>
        <taxon>Chlamydomonadaceae</taxon>
        <taxon>Chlamydomonas</taxon>
    </lineage>
</organism>
<dbReference type="SUPFAM" id="SSF53335">
    <property type="entry name" value="S-adenosyl-L-methionine-dependent methyltransferases"/>
    <property type="match status" value="1"/>
</dbReference>
<reference evidence="2 3" key="1">
    <citation type="submission" date="2017-08" db="EMBL/GenBank/DDBJ databases">
        <title>Acidophilic green algal genome provides insights into adaptation to an acidic environment.</title>
        <authorList>
            <person name="Hirooka S."/>
            <person name="Hirose Y."/>
            <person name="Kanesaki Y."/>
            <person name="Higuchi S."/>
            <person name="Fujiwara T."/>
            <person name="Onuma R."/>
            <person name="Era A."/>
            <person name="Ohbayashi R."/>
            <person name="Uzuka A."/>
            <person name="Nozaki H."/>
            <person name="Yoshikawa H."/>
            <person name="Miyagishima S.Y."/>
        </authorList>
    </citation>
    <scope>NUCLEOTIDE SEQUENCE [LARGE SCALE GENOMIC DNA]</scope>
    <source>
        <strain evidence="2 3">NIES-2499</strain>
    </source>
</reference>
<dbReference type="Proteomes" id="UP000232323">
    <property type="component" value="Unassembled WGS sequence"/>
</dbReference>
<dbReference type="PANTHER" id="PTHR13369:SF3">
    <property type="entry name" value="METHYLTRANSFERASE DOMAIN-CONTAINING PROTEIN"/>
    <property type="match status" value="1"/>
</dbReference>
<dbReference type="AlphaFoldDB" id="A0A250X326"/>
<dbReference type="InterPro" id="IPR029063">
    <property type="entry name" value="SAM-dependent_MTases_sf"/>
</dbReference>
<sequence>MALHATPSGPKGLTNRGYSSSQRICAHLSAPITHVTPFRQGPGNDSKPFNAATAPAIKRSILGTSASQKDVALGEQPSFKGDESVMEAVLSAIADESSFKEITFKGRAVTMLSWKELRIRPVLLKGKKFMQFSFFSTRQNIAKNYEPSQAAEQITELLGLPWGSIQIKSSLQDINIQISRRGKAIFHRTSRNNNFLSSGQAQLSSEVASSSSSSSQSTELHLQHDRVKALPISPMEAHPFLQKLGMQTQEGRIKSDMQDKFNQVNEFLKLLGHTGAWHQLKHFGGVHSSHTLLMPSPVGLSKVENSSDATWKRQEEKREVLTVDRTVMISRQPDPGQETSASLSAAPHSSADAVCPEINRQPKELVILDCGCGSSHLTFGTYHYLNNVLGLPSRIVGVDMNTPLMNRSNEYCRQLDLSPEEAQFFSSPILGFSPPAPPNVVLALHACDTATDEALALGVQQGAAVIMAVPCCHKHLHKEIKKGNVPYPLRPLMGHGIMRQRYKTDAVEFISAEHTPRNLLIRASKASDYKSPGSTADKALTWNLLKEYDEMKVFWGGVTPYLETLISAQLQIVRLACEQSEY</sequence>
<protein>
    <recommendedName>
        <fullName evidence="1">Methyltransferase domain-containing protein</fullName>
    </recommendedName>
</protein>
<proteinExistence type="predicted"/>
<keyword evidence="3" id="KW-1185">Reference proteome</keyword>
<dbReference type="PANTHER" id="PTHR13369">
    <property type="match status" value="1"/>
</dbReference>
<dbReference type="Pfam" id="PF13679">
    <property type="entry name" value="Methyltransf_32"/>
    <property type="match status" value="1"/>
</dbReference>
<dbReference type="InterPro" id="IPR025714">
    <property type="entry name" value="Methyltranfer_dom"/>
</dbReference>
<evidence type="ECO:0000259" key="1">
    <source>
        <dbReference type="Pfam" id="PF13679"/>
    </source>
</evidence>
<dbReference type="STRING" id="1157962.A0A250X326"/>
<feature type="domain" description="Methyltransferase" evidence="1">
    <location>
        <begin position="354"/>
        <end position="478"/>
    </location>
</feature>
<dbReference type="OrthoDB" id="547169at2759"/>
<gene>
    <name evidence="2" type="ORF">CEUSTIGMA_g4921.t1</name>
</gene>
<comment type="caution">
    <text evidence="2">The sequence shown here is derived from an EMBL/GenBank/DDBJ whole genome shotgun (WGS) entry which is preliminary data.</text>
</comment>
<evidence type="ECO:0000313" key="3">
    <source>
        <dbReference type="Proteomes" id="UP000232323"/>
    </source>
</evidence>
<name>A0A250X326_9CHLO</name>
<accession>A0A250X326</accession>